<sequence>MRAVKIGTGGIMAEIDLTQDTEEELRDALVFAISMKAQSELTENQNGIELWQEVEDCVRAEMAGRVTNV</sequence>
<organism evidence="1">
    <name type="scientific">marine sediment metagenome</name>
    <dbReference type="NCBI Taxonomy" id="412755"/>
    <lineage>
        <taxon>unclassified sequences</taxon>
        <taxon>metagenomes</taxon>
        <taxon>ecological metagenomes</taxon>
    </lineage>
</organism>
<protein>
    <submittedName>
        <fullName evidence="1">Uncharacterized protein</fullName>
    </submittedName>
</protein>
<reference evidence="1" key="1">
    <citation type="journal article" date="2015" name="Nature">
        <title>Complex archaea that bridge the gap between prokaryotes and eukaryotes.</title>
        <authorList>
            <person name="Spang A."/>
            <person name="Saw J.H."/>
            <person name="Jorgensen S.L."/>
            <person name="Zaremba-Niedzwiedzka K."/>
            <person name="Martijn J."/>
            <person name="Lind A.E."/>
            <person name="van Eijk R."/>
            <person name="Schleper C."/>
            <person name="Guy L."/>
            <person name="Ettema T.J."/>
        </authorList>
    </citation>
    <scope>NUCLEOTIDE SEQUENCE</scope>
</reference>
<dbReference type="AlphaFoldDB" id="A0A0F9J4L4"/>
<name>A0A0F9J4L4_9ZZZZ</name>
<accession>A0A0F9J4L4</accession>
<gene>
    <name evidence="1" type="ORF">LCGC14_1800460</name>
</gene>
<dbReference type="EMBL" id="LAZR01017338">
    <property type="protein sequence ID" value="KKM00836.1"/>
    <property type="molecule type" value="Genomic_DNA"/>
</dbReference>
<proteinExistence type="predicted"/>
<comment type="caution">
    <text evidence="1">The sequence shown here is derived from an EMBL/GenBank/DDBJ whole genome shotgun (WGS) entry which is preliminary data.</text>
</comment>
<evidence type="ECO:0000313" key="1">
    <source>
        <dbReference type="EMBL" id="KKM00836.1"/>
    </source>
</evidence>